<organism evidence="2 3">
    <name type="scientific">Pristionchus fissidentatus</name>
    <dbReference type="NCBI Taxonomy" id="1538716"/>
    <lineage>
        <taxon>Eukaryota</taxon>
        <taxon>Metazoa</taxon>
        <taxon>Ecdysozoa</taxon>
        <taxon>Nematoda</taxon>
        <taxon>Chromadorea</taxon>
        <taxon>Rhabditida</taxon>
        <taxon>Rhabditina</taxon>
        <taxon>Diplogasteromorpha</taxon>
        <taxon>Diplogasteroidea</taxon>
        <taxon>Neodiplogasteridae</taxon>
        <taxon>Pristionchus</taxon>
    </lineage>
</organism>
<gene>
    <name evidence="2" type="ORF">PFISCL1PPCAC_3336</name>
</gene>
<evidence type="ECO:0000313" key="3">
    <source>
        <dbReference type="Proteomes" id="UP001432322"/>
    </source>
</evidence>
<proteinExistence type="predicted"/>
<sequence>RCKVRRRRNSNTAKKEKDPPASSKMAELFDNKIRYVSDFEATVPDYRRKVEVIFNPDTQSEDIGAEVELEDSLRRRDGDETEEKIVDYDERNMDVSEEEEEEVYTIRPRPPLDQLARNWVVYEAFPCQEIVHHCYSMASVVIEKP</sequence>
<comment type="caution">
    <text evidence="2">The sequence shown here is derived from an EMBL/GenBank/DDBJ whole genome shotgun (WGS) entry which is preliminary data.</text>
</comment>
<evidence type="ECO:0000256" key="1">
    <source>
        <dbReference type="SAM" id="MobiDB-lite"/>
    </source>
</evidence>
<dbReference type="EMBL" id="BTSY01000001">
    <property type="protein sequence ID" value="GMT12039.1"/>
    <property type="molecule type" value="Genomic_DNA"/>
</dbReference>
<feature type="region of interest" description="Disordered" evidence="1">
    <location>
        <begin position="1"/>
        <end position="25"/>
    </location>
</feature>
<dbReference type="Proteomes" id="UP001432322">
    <property type="component" value="Unassembled WGS sequence"/>
</dbReference>
<evidence type="ECO:0000313" key="2">
    <source>
        <dbReference type="EMBL" id="GMT12039.1"/>
    </source>
</evidence>
<accession>A0AAV5V262</accession>
<dbReference type="AlphaFoldDB" id="A0AAV5V262"/>
<reference evidence="2" key="1">
    <citation type="submission" date="2023-10" db="EMBL/GenBank/DDBJ databases">
        <title>Genome assembly of Pristionchus species.</title>
        <authorList>
            <person name="Yoshida K."/>
            <person name="Sommer R.J."/>
        </authorList>
    </citation>
    <scope>NUCLEOTIDE SEQUENCE</scope>
    <source>
        <strain evidence="2">RS5133</strain>
    </source>
</reference>
<protein>
    <submittedName>
        <fullName evidence="2">Uncharacterized protein</fullName>
    </submittedName>
</protein>
<feature type="non-terminal residue" evidence="2">
    <location>
        <position position="1"/>
    </location>
</feature>
<keyword evidence="3" id="KW-1185">Reference proteome</keyword>
<name>A0AAV5V262_9BILA</name>